<evidence type="ECO:0000313" key="2">
    <source>
        <dbReference type="EMBL" id="CAD5229759.1"/>
    </source>
</evidence>
<dbReference type="EMBL" id="CAJFCV020000005">
    <property type="protein sequence ID" value="CAG9120492.1"/>
    <property type="molecule type" value="Genomic_DNA"/>
</dbReference>
<dbReference type="Proteomes" id="UP000095284">
    <property type="component" value="Unplaced"/>
</dbReference>
<protein>
    <submittedName>
        <fullName evidence="2">(pine wood nematode) hypothetical protein</fullName>
    </submittedName>
</protein>
<dbReference type="EMBL" id="CAJFDI010000005">
    <property type="protein sequence ID" value="CAD5229759.1"/>
    <property type="molecule type" value="Genomic_DNA"/>
</dbReference>
<evidence type="ECO:0000313" key="4">
    <source>
        <dbReference type="Proteomes" id="UP000095284"/>
    </source>
</evidence>
<evidence type="ECO:0000313" key="3">
    <source>
        <dbReference type="EMBL" id="CAG9120492.1"/>
    </source>
</evidence>
<name>A0A1I7S6J2_BURXY</name>
<reference evidence="6" key="1">
    <citation type="submission" date="2016-11" db="UniProtKB">
        <authorList>
            <consortium name="WormBaseParasite"/>
        </authorList>
    </citation>
    <scope>IDENTIFICATION</scope>
</reference>
<dbReference type="OrthoDB" id="5876196at2759"/>
<evidence type="ECO:0000313" key="6">
    <source>
        <dbReference type="WBParaSite" id="BXY_0863000.1"/>
    </source>
</evidence>
<feature type="region of interest" description="Disordered" evidence="1">
    <location>
        <begin position="78"/>
        <end position="98"/>
    </location>
</feature>
<dbReference type="Proteomes" id="UP000659654">
    <property type="component" value="Unassembled WGS sequence"/>
</dbReference>
<organism evidence="4 6">
    <name type="scientific">Bursaphelenchus xylophilus</name>
    <name type="common">Pinewood nematode worm</name>
    <name type="synonym">Aphelenchoides xylophilus</name>
    <dbReference type="NCBI Taxonomy" id="6326"/>
    <lineage>
        <taxon>Eukaryota</taxon>
        <taxon>Metazoa</taxon>
        <taxon>Ecdysozoa</taxon>
        <taxon>Nematoda</taxon>
        <taxon>Chromadorea</taxon>
        <taxon>Rhabditida</taxon>
        <taxon>Tylenchina</taxon>
        <taxon>Tylenchomorpha</taxon>
        <taxon>Aphelenchoidea</taxon>
        <taxon>Aphelenchoididae</taxon>
        <taxon>Bursaphelenchus</taxon>
    </lineage>
</organism>
<dbReference type="AlphaFoldDB" id="A0A1I7S6J2"/>
<evidence type="ECO:0000313" key="5">
    <source>
        <dbReference type="Proteomes" id="UP000659654"/>
    </source>
</evidence>
<evidence type="ECO:0000256" key="1">
    <source>
        <dbReference type="SAM" id="MobiDB-lite"/>
    </source>
</evidence>
<keyword evidence="5" id="KW-1185">Reference proteome</keyword>
<sequence length="158" mass="17373">MIFLGASEHSQSDGTPKIYSFGDRKGPSIGINQGFLQAPQLQNQMSAGFLAEDSVQKQMADNVAQKLFGAIVREKTEQLQNEASHKEPISTQAAPMAPAKVEELAKKLTQHYRNQGVDAELLVIEQPENPESQTQAAMPAKSIEEVLEKEAMIPLTRR</sequence>
<dbReference type="WBParaSite" id="BXY_0863000.1">
    <property type="protein sequence ID" value="BXY_0863000.1"/>
    <property type="gene ID" value="BXY_0863000"/>
</dbReference>
<proteinExistence type="predicted"/>
<gene>
    <name evidence="2" type="ORF">BXYJ_LOCUS10648</name>
</gene>
<accession>A0A1I7S6J2</accession>
<reference evidence="3" key="2">
    <citation type="submission" date="2020-08" db="EMBL/GenBank/DDBJ databases">
        <authorList>
            <person name="Kikuchi T."/>
        </authorList>
    </citation>
    <scope>NUCLEOTIDE SEQUENCE</scope>
    <source>
        <strain evidence="2">Ka4C1</strain>
    </source>
</reference>
<feature type="compositionally biased region" description="Basic and acidic residues" evidence="1">
    <location>
        <begin position="78"/>
        <end position="88"/>
    </location>
</feature>
<dbReference type="Proteomes" id="UP000582659">
    <property type="component" value="Unassembled WGS sequence"/>
</dbReference>